<evidence type="ECO:0000313" key="4">
    <source>
        <dbReference type="Proteomes" id="UP001054821"/>
    </source>
</evidence>
<dbReference type="SUPFAM" id="SSF56672">
    <property type="entry name" value="DNA/RNA polymerases"/>
    <property type="match status" value="1"/>
</dbReference>
<dbReference type="SUPFAM" id="SSF54160">
    <property type="entry name" value="Chromo domain-like"/>
    <property type="match status" value="1"/>
</dbReference>
<protein>
    <recommendedName>
        <fullName evidence="2">Tf2-1-like SH3-like domain-containing protein</fullName>
    </recommendedName>
</protein>
<dbReference type="PANTHER" id="PTHR15503">
    <property type="entry name" value="LDOC1 RELATED"/>
    <property type="match status" value="1"/>
</dbReference>
<dbReference type="InterPro" id="IPR021109">
    <property type="entry name" value="Peptidase_aspartic_dom_sf"/>
</dbReference>
<comment type="caution">
    <text evidence="3">The sequence shown here is derived from an EMBL/GenBank/DDBJ whole genome shotgun (WGS) entry which is preliminary data.</text>
</comment>
<evidence type="ECO:0000313" key="3">
    <source>
        <dbReference type="EMBL" id="KAI5317317.1"/>
    </source>
</evidence>
<name>A0AAD4YP55_PRUDU</name>
<dbReference type="PANTHER" id="PTHR15503:SF45">
    <property type="entry name" value="RNA-DIRECTED DNA POLYMERASE HOMOLOG"/>
    <property type="match status" value="1"/>
</dbReference>
<dbReference type="Pfam" id="PF24626">
    <property type="entry name" value="SH3_Tf2-1"/>
    <property type="match status" value="1"/>
</dbReference>
<evidence type="ECO:0000259" key="2">
    <source>
        <dbReference type="Pfam" id="PF24626"/>
    </source>
</evidence>
<organism evidence="3 4">
    <name type="scientific">Prunus dulcis</name>
    <name type="common">Almond</name>
    <name type="synonym">Amygdalus dulcis</name>
    <dbReference type="NCBI Taxonomy" id="3755"/>
    <lineage>
        <taxon>Eukaryota</taxon>
        <taxon>Viridiplantae</taxon>
        <taxon>Streptophyta</taxon>
        <taxon>Embryophyta</taxon>
        <taxon>Tracheophyta</taxon>
        <taxon>Spermatophyta</taxon>
        <taxon>Magnoliopsida</taxon>
        <taxon>eudicotyledons</taxon>
        <taxon>Gunneridae</taxon>
        <taxon>Pentapetalae</taxon>
        <taxon>rosids</taxon>
        <taxon>fabids</taxon>
        <taxon>Rosales</taxon>
        <taxon>Rosaceae</taxon>
        <taxon>Amygdaloideae</taxon>
        <taxon>Amygdaleae</taxon>
        <taxon>Prunus</taxon>
    </lineage>
</organism>
<dbReference type="InterPro" id="IPR043502">
    <property type="entry name" value="DNA/RNA_pol_sf"/>
</dbReference>
<feature type="region of interest" description="Disordered" evidence="1">
    <location>
        <begin position="256"/>
        <end position="275"/>
    </location>
</feature>
<feature type="domain" description="Tf2-1-like SH3-like" evidence="2">
    <location>
        <begin position="173"/>
        <end position="198"/>
    </location>
</feature>
<dbReference type="AlphaFoldDB" id="A0AAD4YP55"/>
<dbReference type="InterPro" id="IPR032567">
    <property type="entry name" value="RTL1-rel"/>
</dbReference>
<feature type="region of interest" description="Disordered" evidence="1">
    <location>
        <begin position="281"/>
        <end position="317"/>
    </location>
</feature>
<dbReference type="InterPro" id="IPR056924">
    <property type="entry name" value="SH3_Tf2-1"/>
</dbReference>
<sequence>MVGLDVILGMDWLAKHHASVDCFRKEVVLRSPGRPEMTFYGERRVLPSCLISALTAKKLLRKGCSGYLAHVVDTRKQELKLEDISVVRDFPDVFPDDLPGLPPHREIEFTIELLPGTSPISQAPYRMAPAELKELKVQLQELVGKGFIRPSFSPCGAPVLFVKKKDGTMRLCVDYRLALPPDLSRLHDVFHVSMLRKYIPDPSHVLEEQPIELQEDLTYVEQPVQILDRKMQVLRSREIPLVKVLWRSHTVEEATWEPEDQMREQYPSPRPLPIPAALATATPRADLRRRSHPNRSSPADISLPAPALRTPNSGRKLGKLPIGSLELPVARSPPFLNQIFRVRHQESG</sequence>
<dbReference type="Pfam" id="PF08284">
    <property type="entry name" value="RVP_2"/>
    <property type="match status" value="1"/>
</dbReference>
<dbReference type="Gene3D" id="2.40.70.10">
    <property type="entry name" value="Acid Proteases"/>
    <property type="match status" value="1"/>
</dbReference>
<dbReference type="InterPro" id="IPR016197">
    <property type="entry name" value="Chromo-like_dom_sf"/>
</dbReference>
<evidence type="ECO:0000256" key="1">
    <source>
        <dbReference type="SAM" id="MobiDB-lite"/>
    </source>
</evidence>
<accession>A0AAD4YP55</accession>
<proteinExistence type="predicted"/>
<dbReference type="Proteomes" id="UP001054821">
    <property type="component" value="Chromosome 7"/>
</dbReference>
<gene>
    <name evidence="3" type="ORF">L3X38_037024</name>
</gene>
<reference evidence="3 4" key="1">
    <citation type="journal article" date="2022" name="G3 (Bethesda)">
        <title>Whole-genome sequence and methylome profiling of the almond [Prunus dulcis (Mill.) D.A. Webb] cultivar 'Nonpareil'.</title>
        <authorList>
            <person name="D'Amico-Willman K.M."/>
            <person name="Ouma W.Z."/>
            <person name="Meulia T."/>
            <person name="Sideli G.M."/>
            <person name="Gradziel T.M."/>
            <person name="Fresnedo-Ramirez J."/>
        </authorList>
    </citation>
    <scope>NUCLEOTIDE SEQUENCE [LARGE SCALE GENOMIC DNA]</scope>
    <source>
        <strain evidence="3">Clone GOH B32 T37-40</strain>
    </source>
</reference>
<dbReference type="Gene3D" id="3.10.10.10">
    <property type="entry name" value="HIV Type 1 Reverse Transcriptase, subunit A, domain 1"/>
    <property type="match status" value="1"/>
</dbReference>
<keyword evidence="4" id="KW-1185">Reference proteome</keyword>
<dbReference type="EMBL" id="JAJFAZ020000007">
    <property type="protein sequence ID" value="KAI5317317.1"/>
    <property type="molecule type" value="Genomic_DNA"/>
</dbReference>